<dbReference type="Pfam" id="PF02518">
    <property type="entry name" value="HATPase_c"/>
    <property type="match status" value="1"/>
</dbReference>
<protein>
    <recommendedName>
        <fullName evidence="2">histidine kinase</fullName>
        <ecNumber evidence="2">2.7.13.3</ecNumber>
    </recommendedName>
</protein>
<gene>
    <name evidence="7" type="ORF">DCC88_02080</name>
</gene>
<sequence length="368" mass="42175">MPSVLIVDDEPMICKLLSLRYEREGYKTLTAHNGQDALAICKKNAPDVIITDINLPVVNGIKFIEELKDIENYKPVIFSISGSIETLDNLDVNEQFSKPVKINDILDATKKYLFEKDNNIKNLNIPENFELSKEQLELISELTPGIIHNINNHISFISSSSYLMKKNIENEISNQPNNEKLLNDHKIFEKIYTHSLMIAKIIKSIKMLAYPVNKQADMEKKIISIINSSLDLMQDIIKINEIKVYTTCNENVELRCYPEQIIQIFINLIKNACDAVAKNDAKHKWLKIDVKKSDNLIRISFTDAGKGISKEIIPHLMKPFYTNKKRNNGLGLGLSICKKFMEIHNGEIEYDDESDNTKFILKFNAIKN</sequence>
<evidence type="ECO:0000313" key="8">
    <source>
        <dbReference type="Proteomes" id="UP000253934"/>
    </source>
</evidence>
<reference evidence="7" key="1">
    <citation type="submission" date="2018-04" db="EMBL/GenBank/DDBJ databases">
        <title>Draft genome sequence of the Candidatus Spirobacillus cienkowskii, a pathogen of freshwater Daphnia species, reconstructed from hemolymph metagenomic reads.</title>
        <authorList>
            <person name="Bresciani L."/>
            <person name="Lemos L.N."/>
            <person name="Wale N."/>
            <person name="Lin J.Y."/>
            <person name="Fernandes G.R."/>
            <person name="Duffy M.A."/>
            <person name="Rodrigues J.M."/>
        </authorList>
    </citation>
    <scope>NUCLEOTIDE SEQUENCE [LARGE SCALE GENOMIC DNA]</scope>
    <source>
        <strain evidence="7">Binning01</strain>
    </source>
</reference>
<dbReference type="GO" id="GO:0000155">
    <property type="term" value="F:phosphorelay sensor kinase activity"/>
    <property type="evidence" value="ECO:0007669"/>
    <property type="project" value="TreeGrafter"/>
</dbReference>
<feature type="modified residue" description="4-aspartylphosphate" evidence="4">
    <location>
        <position position="52"/>
    </location>
</feature>
<organism evidence="7 8">
    <name type="scientific">Spirobacillus cienkowskii</name>
    <dbReference type="NCBI Taxonomy" id="495820"/>
    <lineage>
        <taxon>Bacteria</taxon>
        <taxon>Pseudomonadati</taxon>
        <taxon>Bdellovibrionota</taxon>
        <taxon>Oligoflexia</taxon>
        <taxon>Silvanigrellales</taxon>
        <taxon>Spirobacillus</taxon>
    </lineage>
</organism>
<accession>A0A369KTC9</accession>
<dbReference type="Gene3D" id="3.40.50.2300">
    <property type="match status" value="1"/>
</dbReference>
<dbReference type="Gene3D" id="1.10.287.130">
    <property type="match status" value="1"/>
</dbReference>
<comment type="caution">
    <text evidence="7">The sequence shown here is derived from an EMBL/GenBank/DDBJ whole genome shotgun (WGS) entry which is preliminary data.</text>
</comment>
<keyword evidence="7" id="KW-0418">Kinase</keyword>
<evidence type="ECO:0000256" key="3">
    <source>
        <dbReference type="ARBA" id="ARBA00022553"/>
    </source>
</evidence>
<evidence type="ECO:0000256" key="4">
    <source>
        <dbReference type="PROSITE-ProRule" id="PRU00169"/>
    </source>
</evidence>
<evidence type="ECO:0000256" key="2">
    <source>
        <dbReference type="ARBA" id="ARBA00012438"/>
    </source>
</evidence>
<dbReference type="InterPro" id="IPR004358">
    <property type="entry name" value="Sig_transdc_His_kin-like_C"/>
</dbReference>
<evidence type="ECO:0000313" key="7">
    <source>
        <dbReference type="EMBL" id="RDB37018.1"/>
    </source>
</evidence>
<feature type="domain" description="Response regulatory" evidence="6">
    <location>
        <begin position="3"/>
        <end position="113"/>
    </location>
</feature>
<evidence type="ECO:0000256" key="1">
    <source>
        <dbReference type="ARBA" id="ARBA00000085"/>
    </source>
</evidence>
<proteinExistence type="predicted"/>
<dbReference type="PRINTS" id="PR00344">
    <property type="entry name" value="BCTRLSENSOR"/>
</dbReference>
<dbReference type="EC" id="2.7.13.3" evidence="2"/>
<dbReference type="InterPro" id="IPR036890">
    <property type="entry name" value="HATPase_C_sf"/>
</dbReference>
<keyword evidence="8" id="KW-1185">Reference proteome</keyword>
<evidence type="ECO:0000259" key="5">
    <source>
        <dbReference type="PROSITE" id="PS50109"/>
    </source>
</evidence>
<dbReference type="Pfam" id="PF00072">
    <property type="entry name" value="Response_reg"/>
    <property type="match status" value="1"/>
</dbReference>
<dbReference type="InterPro" id="IPR001789">
    <property type="entry name" value="Sig_transdc_resp-reg_receiver"/>
</dbReference>
<dbReference type="Gene3D" id="3.30.565.10">
    <property type="entry name" value="Histidine kinase-like ATPase, C-terminal domain"/>
    <property type="match status" value="1"/>
</dbReference>
<dbReference type="Proteomes" id="UP000253934">
    <property type="component" value="Unassembled WGS sequence"/>
</dbReference>
<dbReference type="PROSITE" id="PS50110">
    <property type="entry name" value="RESPONSE_REGULATORY"/>
    <property type="match status" value="1"/>
</dbReference>
<dbReference type="CDD" id="cd17574">
    <property type="entry name" value="REC_OmpR"/>
    <property type="match status" value="1"/>
</dbReference>
<keyword evidence="3 4" id="KW-0597">Phosphoprotein</keyword>
<dbReference type="PANTHER" id="PTHR43547">
    <property type="entry name" value="TWO-COMPONENT HISTIDINE KINASE"/>
    <property type="match status" value="1"/>
</dbReference>
<dbReference type="PANTHER" id="PTHR43547:SF2">
    <property type="entry name" value="HYBRID SIGNAL TRANSDUCTION HISTIDINE KINASE C"/>
    <property type="match status" value="1"/>
</dbReference>
<dbReference type="InterPro" id="IPR003594">
    <property type="entry name" value="HATPase_dom"/>
</dbReference>
<keyword evidence="7" id="KW-0808">Transferase</keyword>
<dbReference type="SMART" id="SM00387">
    <property type="entry name" value="HATPase_c"/>
    <property type="match status" value="1"/>
</dbReference>
<comment type="catalytic activity">
    <reaction evidence="1">
        <text>ATP + protein L-histidine = ADP + protein N-phospho-L-histidine.</text>
        <dbReference type="EC" id="2.7.13.3"/>
    </reaction>
</comment>
<dbReference type="InterPro" id="IPR011006">
    <property type="entry name" value="CheY-like_superfamily"/>
</dbReference>
<dbReference type="InterPro" id="IPR005467">
    <property type="entry name" value="His_kinase_dom"/>
</dbReference>
<feature type="domain" description="Histidine kinase" evidence="5">
    <location>
        <begin position="145"/>
        <end position="367"/>
    </location>
</feature>
<name>A0A369KTC9_9BACT</name>
<dbReference type="AlphaFoldDB" id="A0A369KTC9"/>
<dbReference type="SMART" id="SM00448">
    <property type="entry name" value="REC"/>
    <property type="match status" value="1"/>
</dbReference>
<dbReference type="PROSITE" id="PS50109">
    <property type="entry name" value="HIS_KIN"/>
    <property type="match status" value="1"/>
</dbReference>
<evidence type="ECO:0000259" key="6">
    <source>
        <dbReference type="PROSITE" id="PS50110"/>
    </source>
</evidence>
<dbReference type="EMBL" id="QOVW01000012">
    <property type="protein sequence ID" value="RDB37018.1"/>
    <property type="molecule type" value="Genomic_DNA"/>
</dbReference>
<dbReference type="SUPFAM" id="SSF52172">
    <property type="entry name" value="CheY-like"/>
    <property type="match status" value="1"/>
</dbReference>
<dbReference type="SUPFAM" id="SSF55874">
    <property type="entry name" value="ATPase domain of HSP90 chaperone/DNA topoisomerase II/histidine kinase"/>
    <property type="match status" value="1"/>
</dbReference>